<organism evidence="2 3">
    <name type="scientific">Sulfolobus tengchongensis</name>
    <dbReference type="NCBI Taxonomy" id="207809"/>
    <lineage>
        <taxon>Archaea</taxon>
        <taxon>Thermoproteota</taxon>
        <taxon>Thermoprotei</taxon>
        <taxon>Sulfolobales</taxon>
        <taxon>Sulfolobaceae</taxon>
        <taxon>Sulfolobus</taxon>
    </lineage>
</organism>
<reference evidence="2 3" key="1">
    <citation type="submission" date="2024-02" db="EMBL/GenBank/DDBJ databases">
        <title>STSV induces naive adaptation in Sulfolobus.</title>
        <authorList>
            <person name="Xiang X."/>
            <person name="Song M."/>
        </authorList>
    </citation>
    <scope>NUCLEOTIDE SEQUENCE [LARGE SCALE GENOMIC DNA]</scope>
    <source>
        <strain evidence="2 3">RT2</strain>
    </source>
</reference>
<protein>
    <submittedName>
        <fullName evidence="2">Uncharacterized protein</fullName>
    </submittedName>
</protein>
<dbReference type="RefSeq" id="WP_338604408.1">
    <property type="nucleotide sequence ID" value="NZ_CP146016.1"/>
</dbReference>
<accession>A0AAX4L3B1</accession>
<evidence type="ECO:0000256" key="1">
    <source>
        <dbReference type="SAM" id="Phobius"/>
    </source>
</evidence>
<dbReference type="Proteomes" id="UP001432202">
    <property type="component" value="Chromosome"/>
</dbReference>
<keyword evidence="1" id="KW-0812">Transmembrane</keyword>
<proteinExistence type="predicted"/>
<feature type="transmembrane region" description="Helical" evidence="1">
    <location>
        <begin position="12"/>
        <end position="34"/>
    </location>
</feature>
<dbReference type="AlphaFoldDB" id="A0AAX4L3B1"/>
<keyword evidence="1" id="KW-0472">Membrane</keyword>
<sequence length="140" mass="15042">MKRKNKKALENALVTVLLILVAIAAVSLISYYFFSVLRHSMITTGLTLNNVQMVGGILTGDIINQGASNITSIIIQIHPQNNATVIASYTNTTISIAPGQTYAFTIAVSKAIEGNSYVIVITAKYVNGQTYSTSTEVIDE</sequence>
<dbReference type="EMBL" id="CP146016">
    <property type="protein sequence ID" value="WWQ61688.1"/>
    <property type="molecule type" value="Genomic_DNA"/>
</dbReference>
<evidence type="ECO:0000313" key="3">
    <source>
        <dbReference type="Proteomes" id="UP001432202"/>
    </source>
</evidence>
<name>A0AAX4L3B1_9CREN</name>
<keyword evidence="1" id="KW-1133">Transmembrane helix</keyword>
<evidence type="ECO:0000313" key="2">
    <source>
        <dbReference type="EMBL" id="WWQ61688.1"/>
    </source>
</evidence>
<dbReference type="GeneID" id="89336376"/>
<keyword evidence="3" id="KW-1185">Reference proteome</keyword>
<gene>
    <name evidence="2" type="ORF">V6M85_06370</name>
</gene>